<evidence type="ECO:0000313" key="1">
    <source>
        <dbReference type="Proteomes" id="UP000790787"/>
    </source>
</evidence>
<accession>A0AC58T5P8</accession>
<dbReference type="RefSeq" id="XP_075092563.1">
    <property type="nucleotide sequence ID" value="XM_075236462.1"/>
</dbReference>
<protein>
    <submittedName>
        <fullName evidence="2">Uncharacterized protein LOC107773377</fullName>
    </submittedName>
</protein>
<sequence length="370" mass="42627">MCGHTRKDMMKNEVIWDKIGVTSVKDKLRESRLRWFGHVKRRDIDASVWRCEGFSMNYMNDPIAKEKSEYFTLGDLWDCYEEWSSYGVGASIALKNNENVVQYYAPCLSAIQIYTIKSPTILRNLSENHAIDGLDLELESVSEVSGSEKLSRTSSNNSTDSTFEPAEGSRDPLSGSVSSRDVVVNQQNVQRSYASSMNVNENRLGYMYFQHSEIASPCWRIPLVEKIYEFSEKHPGLQTLKSVDLSPASWMAVAWYPIYHVPMKGITKNISTYFLTYHTLSASFQDDFDDDICKDLPIEKKEKGGIPLPPFGLVPYKMQDDIWLNKTQAYEKFNDLYSAADSWLKQLNFNHQDFKFFTSNSYNMDHVFLY</sequence>
<reference evidence="2" key="2">
    <citation type="submission" date="2025-08" db="UniProtKB">
        <authorList>
            <consortium name="RefSeq"/>
        </authorList>
    </citation>
    <scope>IDENTIFICATION</scope>
    <source>
        <tissue evidence="2">Leaf</tissue>
    </source>
</reference>
<proteinExistence type="predicted"/>
<reference evidence="1" key="1">
    <citation type="journal article" date="2014" name="Nat. Commun.">
        <title>The tobacco genome sequence and its comparison with those of tomato and potato.</title>
        <authorList>
            <person name="Sierro N."/>
            <person name="Battey J.N."/>
            <person name="Ouadi S."/>
            <person name="Bakaher N."/>
            <person name="Bovet L."/>
            <person name="Willig A."/>
            <person name="Goepfert S."/>
            <person name="Peitsch M.C."/>
            <person name="Ivanov N.V."/>
        </authorList>
    </citation>
    <scope>NUCLEOTIDE SEQUENCE [LARGE SCALE GENOMIC DNA]</scope>
</reference>
<gene>
    <name evidence="2" type="primary">LOC107773377</name>
</gene>
<name>A0AC58T5P8_TOBAC</name>
<keyword evidence="1" id="KW-1185">Reference proteome</keyword>
<organism evidence="1 2">
    <name type="scientific">Nicotiana tabacum</name>
    <name type="common">Common tobacco</name>
    <dbReference type="NCBI Taxonomy" id="4097"/>
    <lineage>
        <taxon>Eukaryota</taxon>
        <taxon>Viridiplantae</taxon>
        <taxon>Streptophyta</taxon>
        <taxon>Embryophyta</taxon>
        <taxon>Tracheophyta</taxon>
        <taxon>Spermatophyta</taxon>
        <taxon>Magnoliopsida</taxon>
        <taxon>eudicotyledons</taxon>
        <taxon>Gunneridae</taxon>
        <taxon>Pentapetalae</taxon>
        <taxon>asterids</taxon>
        <taxon>lamiids</taxon>
        <taxon>Solanales</taxon>
        <taxon>Solanaceae</taxon>
        <taxon>Nicotianoideae</taxon>
        <taxon>Nicotianeae</taxon>
        <taxon>Nicotiana</taxon>
    </lineage>
</organism>
<evidence type="ECO:0000313" key="2">
    <source>
        <dbReference type="RefSeq" id="XP_075092563.1"/>
    </source>
</evidence>
<dbReference type="Proteomes" id="UP000790787">
    <property type="component" value="Chromosome 18"/>
</dbReference>